<gene>
    <name evidence="13" type="ORF">ENR63_01420</name>
</gene>
<evidence type="ECO:0000256" key="6">
    <source>
        <dbReference type="ARBA" id="ARBA00022840"/>
    </source>
</evidence>
<dbReference type="GO" id="GO:0005524">
    <property type="term" value="F:ATP binding"/>
    <property type="evidence" value="ECO:0007669"/>
    <property type="project" value="UniProtKB-KW"/>
</dbReference>
<dbReference type="SUPFAM" id="SSF47917">
    <property type="entry name" value="C-terminal domain of alpha and beta subunits of F1 ATP synthase"/>
    <property type="match status" value="1"/>
</dbReference>
<keyword evidence="5" id="KW-0375">Hydrogen ion transport</keyword>
<name>A0A7C4TJE1_UNCKA</name>
<evidence type="ECO:0000256" key="11">
    <source>
        <dbReference type="ARBA" id="ARBA00026013"/>
    </source>
</evidence>
<comment type="subcellular location">
    <subcellularLocation>
        <location evidence="1">Membrane</location>
    </subcellularLocation>
</comment>
<dbReference type="GO" id="GO:0046933">
    <property type="term" value="F:proton-transporting ATP synthase activity, rotational mechanism"/>
    <property type="evidence" value="ECO:0007669"/>
    <property type="project" value="InterPro"/>
</dbReference>
<evidence type="ECO:0000256" key="7">
    <source>
        <dbReference type="ARBA" id="ARBA00023065"/>
    </source>
</evidence>
<evidence type="ECO:0000256" key="9">
    <source>
        <dbReference type="ARBA" id="ARBA00023196"/>
    </source>
</evidence>
<dbReference type="GO" id="GO:0043531">
    <property type="term" value="F:ADP binding"/>
    <property type="evidence" value="ECO:0007669"/>
    <property type="project" value="TreeGrafter"/>
</dbReference>
<comment type="subunit">
    <text evidence="11">F-type ATPases have 2 components, CF(1) - the catalytic core - and CF(0) - the membrane proton channel. CF(1) has five subunits: alpha(3), beta(3), gamma(1), delta(1), epsilon(1). CF(0) has four main subunits: a(1), b(1), b'(1) and c(9-12).</text>
</comment>
<evidence type="ECO:0000259" key="12">
    <source>
        <dbReference type="Pfam" id="PF00006"/>
    </source>
</evidence>
<dbReference type="Pfam" id="PF00006">
    <property type="entry name" value="ATP-synt_ab"/>
    <property type="match status" value="1"/>
</dbReference>
<sequence>MLAFPLVYVDGLPSAFPQEVVMFESGEIGQVVSAGLDYVEILTFSSESIKLGTRVTRTGKSLEVPVGPMLLGKVIDPLGRSMYKSEPLGVFETYRPIEVLPPGIDTREKITQPLETGVALVDMMVPLGKGQRQLIIGDRKTGKTKFLLQTILNQAKKGTICIYTAIGKKKADIKHVEAFFEKNDLKDRTLIVAAAPTDSSGIIYITPYAAMTIAEYFRDLGQEVLIVLDDLSTHAKFYREISLLGKNFPGRNSYPGDIFYTHGRLVERAGNFKTAKGVVPITCLPVAETIEGDISGYIQTNLMSMTDGHIYFDRDLFAQGRRPAINFFLSVTRVGRQTQTTLRSGINRELNSFLSLHEKSQSFIHFGAELSEGLKTTLSMGDKVLDFFNQSPNKILDMNLQLMLFCLIWIGIWNKMDKQQVRIEIEKIISIYRKNAGIRDLFAKYITEAQDFNTLLGRLSAESNKVLEALEAAYLAAGSTTKVEEPKDVSRVSGLWDN</sequence>
<evidence type="ECO:0000256" key="4">
    <source>
        <dbReference type="ARBA" id="ARBA00022741"/>
    </source>
</evidence>
<reference evidence="13" key="1">
    <citation type="journal article" date="2020" name="mSystems">
        <title>Genome- and Community-Level Interaction Insights into Carbon Utilization and Element Cycling Functions of Hydrothermarchaeota in Hydrothermal Sediment.</title>
        <authorList>
            <person name="Zhou Z."/>
            <person name="Liu Y."/>
            <person name="Xu W."/>
            <person name="Pan J."/>
            <person name="Luo Z.H."/>
            <person name="Li M."/>
        </authorList>
    </citation>
    <scope>NUCLEOTIDE SEQUENCE [LARGE SCALE GENOMIC DNA]</scope>
    <source>
        <strain evidence="13">SpSt-417</strain>
    </source>
</reference>
<evidence type="ECO:0000256" key="5">
    <source>
        <dbReference type="ARBA" id="ARBA00022781"/>
    </source>
</evidence>
<dbReference type="InterPro" id="IPR036121">
    <property type="entry name" value="ATPase_F1/V1/A1_a/bsu_N_sf"/>
</dbReference>
<dbReference type="Gene3D" id="3.40.50.12240">
    <property type="match status" value="1"/>
</dbReference>
<keyword evidence="8" id="KW-0472">Membrane</keyword>
<dbReference type="FunFam" id="3.40.50.300:FF:002432">
    <property type="entry name" value="ATP synthase subunit alpha, mitochondrial"/>
    <property type="match status" value="1"/>
</dbReference>
<dbReference type="PANTHER" id="PTHR48082:SF2">
    <property type="entry name" value="ATP SYNTHASE SUBUNIT ALPHA, MITOCHONDRIAL"/>
    <property type="match status" value="1"/>
</dbReference>
<dbReference type="SUPFAM" id="SSF52540">
    <property type="entry name" value="P-loop containing nucleoside triphosphate hydrolases"/>
    <property type="match status" value="1"/>
</dbReference>
<feature type="domain" description="ATPase F1/V1/A1 complex alpha/beta subunit nucleotide-binding" evidence="12">
    <location>
        <begin position="117"/>
        <end position="331"/>
    </location>
</feature>
<evidence type="ECO:0000256" key="1">
    <source>
        <dbReference type="ARBA" id="ARBA00004370"/>
    </source>
</evidence>
<dbReference type="AlphaFoldDB" id="A0A7C4TJE1"/>
<accession>A0A7C4TJE1</accession>
<keyword evidence="4" id="KW-0547">Nucleotide-binding</keyword>
<dbReference type="InterPro" id="IPR005294">
    <property type="entry name" value="ATP_synth_F1_asu"/>
</dbReference>
<dbReference type="GO" id="GO:0045259">
    <property type="term" value="C:proton-transporting ATP synthase complex"/>
    <property type="evidence" value="ECO:0007669"/>
    <property type="project" value="UniProtKB-KW"/>
</dbReference>
<comment type="caution">
    <text evidence="13">The sequence shown here is derived from an EMBL/GenBank/DDBJ whole genome shotgun (WGS) entry which is preliminary data.</text>
</comment>
<keyword evidence="6" id="KW-0067">ATP-binding</keyword>
<evidence type="ECO:0000256" key="10">
    <source>
        <dbReference type="ARBA" id="ARBA00023310"/>
    </source>
</evidence>
<keyword evidence="7" id="KW-0406">Ion transport</keyword>
<dbReference type="InterPro" id="IPR000194">
    <property type="entry name" value="ATPase_F1/V1/A1_a/bsu_nucl-bd"/>
</dbReference>
<dbReference type="PANTHER" id="PTHR48082">
    <property type="entry name" value="ATP SYNTHASE SUBUNIT ALPHA, MITOCHONDRIAL"/>
    <property type="match status" value="1"/>
</dbReference>
<keyword evidence="3" id="KW-0813">Transport</keyword>
<evidence type="ECO:0000256" key="3">
    <source>
        <dbReference type="ARBA" id="ARBA00022448"/>
    </source>
</evidence>
<dbReference type="SUPFAM" id="SSF50615">
    <property type="entry name" value="N-terminal domain of alpha and beta subunits of F1 ATP synthase"/>
    <property type="match status" value="1"/>
</dbReference>
<evidence type="ECO:0000256" key="2">
    <source>
        <dbReference type="ARBA" id="ARBA00008936"/>
    </source>
</evidence>
<evidence type="ECO:0000313" key="13">
    <source>
        <dbReference type="EMBL" id="HGW29566.1"/>
    </source>
</evidence>
<protein>
    <submittedName>
        <fullName evidence="13">F0F1 ATP synthase subunit alpha</fullName>
    </submittedName>
</protein>
<dbReference type="InterPro" id="IPR027417">
    <property type="entry name" value="P-loop_NTPase"/>
</dbReference>
<evidence type="ECO:0000256" key="8">
    <source>
        <dbReference type="ARBA" id="ARBA00023136"/>
    </source>
</evidence>
<dbReference type="EMBL" id="DSRT01000073">
    <property type="protein sequence ID" value="HGW29566.1"/>
    <property type="molecule type" value="Genomic_DNA"/>
</dbReference>
<organism evidence="13">
    <name type="scientific">candidate division WWE3 bacterium</name>
    <dbReference type="NCBI Taxonomy" id="2053526"/>
    <lineage>
        <taxon>Bacteria</taxon>
        <taxon>Katanobacteria</taxon>
    </lineage>
</organism>
<keyword evidence="10" id="KW-0066">ATP synthesis</keyword>
<keyword evidence="9" id="KW-0139">CF(1)</keyword>
<comment type="similarity">
    <text evidence="2">Belongs to the ATPase alpha/beta chains family.</text>
</comment>
<proteinExistence type="inferred from homology"/>